<dbReference type="EMBL" id="LCZJ02000037">
    <property type="protein sequence ID" value="KTD84018.1"/>
    <property type="molecule type" value="Genomic_DNA"/>
</dbReference>
<protein>
    <recommendedName>
        <fullName evidence="5">DUF2339 domain-containing protein</fullName>
    </recommendedName>
</protein>
<sequence length="855" mass="97333">MESFKDRLRFMKVQQDGLIKEYEALISEYESHDLVNENEHLKKRYEKHKLALVELKTQVGKLQEENTELKVTLTEQILNEKLGILSLSRQKLQTYFASKSLAHTDRLTAFEMETKRHIQQLYQTAARQLGEDKVELSSQLGALSAELNERVLAQRQRLRESEIVLNARMNNGLHDFASEEISEEVLERRRKQNQIEMKIGLGWINKLGILLLILAVGAAFRYSYSNWFTGYMKGGAFFLLGLLMLGGGEWLYRKGKGTFALGLLGGGISVLYGSIFYSYFLLDIISIYVGLSLSVLVTLTAVLLSLRYESRSICALGLIGGYLPLYSYLGAFGLSGNAVYVAMGYLFLLNLFILLISFRKRWNVVNYISYLFNTPSMLILIALSDSNGVNMIYAVLTFAMYLGITLWYPFKYRSKLSWWDFSLLGCNTFISCLTLYLLFLDAGLKDYNGALALVFCLLYLGLGRGIEKLMPQEKESMLLFYATSLTFGILMIPFQFGAAWWSIGWLIEGVVLTLFGNLNRFKGMERAGWGILTLCLVVFFGLNVPMQLDIANEWLNSADAYFPLKYVFITAGMLIVALLYAVQHNRKDALQRSEPYEITLALWFKYAALLNFWIYGLYESRRLYRLAVPEDFSHRTFYNLLLSALLTIVLAYVLPKVKVLYDTIVKYFVRFLFGIGYVICLVITVGLPSLQNDISRNTGADYIALSVLIIFNIFVWFSGRDLLITLLKREYKSMEIYPVFMGVYLLGIITAFLGVQLQLSDAGLIFSLVYLLIAVLFIMYGFRKRYVYIRRFGLGLTLLATGKLLLYDLGLLNTGSKIIAYASFGICLLGISYLYQKVSNKMEEGQAARENVTKG</sequence>
<dbReference type="OrthoDB" id="2078443at2"/>
<feature type="transmembrane region" description="Helical" evidence="2">
    <location>
        <begin position="818"/>
        <end position="835"/>
    </location>
</feature>
<feature type="transmembrane region" description="Helical" evidence="2">
    <location>
        <begin position="702"/>
        <end position="724"/>
    </location>
</feature>
<feature type="transmembrane region" description="Helical" evidence="2">
    <location>
        <begin position="527"/>
        <end position="546"/>
    </location>
</feature>
<feature type="transmembrane region" description="Helical" evidence="2">
    <location>
        <begin position="763"/>
        <end position="782"/>
    </location>
</feature>
<keyword evidence="4" id="KW-1185">Reference proteome</keyword>
<accession>A0A0W1ARY9</accession>
<evidence type="ECO:0008006" key="5">
    <source>
        <dbReference type="Google" id="ProtNLM"/>
    </source>
</evidence>
<evidence type="ECO:0000256" key="1">
    <source>
        <dbReference type="SAM" id="Coils"/>
    </source>
</evidence>
<feature type="transmembrane region" description="Helical" evidence="2">
    <location>
        <begin position="421"/>
        <end position="440"/>
    </location>
</feature>
<keyword evidence="2" id="KW-1133">Transmembrane helix</keyword>
<keyword evidence="2" id="KW-0472">Membrane</keyword>
<gene>
    <name evidence="3" type="ORF">UQ64_28055</name>
</gene>
<comment type="caution">
    <text evidence="3">The sequence shown here is derived from an EMBL/GenBank/DDBJ whole genome shotgun (WGS) entry which is preliminary data.</text>
</comment>
<dbReference type="Pfam" id="PF10101">
    <property type="entry name" value="DUF2339"/>
    <property type="match status" value="1"/>
</dbReference>
<feature type="transmembrane region" description="Helical" evidence="2">
    <location>
        <begin position="364"/>
        <end position="384"/>
    </location>
</feature>
<dbReference type="InterPro" id="IPR019286">
    <property type="entry name" value="DUF2339_TM"/>
</dbReference>
<feature type="transmembrane region" description="Helical" evidence="2">
    <location>
        <begin position="736"/>
        <end position="757"/>
    </location>
</feature>
<feature type="transmembrane region" description="Helical" evidence="2">
    <location>
        <begin position="794"/>
        <end position="812"/>
    </location>
</feature>
<dbReference type="PANTHER" id="PTHR38434">
    <property type="entry name" value="BLL2549 PROTEIN"/>
    <property type="match status" value="1"/>
</dbReference>
<dbReference type="RefSeq" id="WP_060626094.1">
    <property type="nucleotide sequence ID" value="NZ_LCZJ02000037.1"/>
</dbReference>
<proteinExistence type="predicted"/>
<organism evidence="3 4">
    <name type="scientific">Paenibacillus etheri</name>
    <dbReference type="NCBI Taxonomy" id="1306852"/>
    <lineage>
        <taxon>Bacteria</taxon>
        <taxon>Bacillati</taxon>
        <taxon>Bacillota</taxon>
        <taxon>Bacilli</taxon>
        <taxon>Bacillales</taxon>
        <taxon>Paenibacillaceae</taxon>
        <taxon>Paenibacillus</taxon>
    </lineage>
</organism>
<evidence type="ECO:0000313" key="4">
    <source>
        <dbReference type="Proteomes" id="UP000054709"/>
    </source>
</evidence>
<feature type="transmembrane region" description="Helical" evidence="2">
    <location>
        <begin position="313"/>
        <end position="332"/>
    </location>
</feature>
<feature type="transmembrane region" description="Helical" evidence="2">
    <location>
        <begin position="390"/>
        <end position="409"/>
    </location>
</feature>
<feature type="transmembrane region" description="Helical" evidence="2">
    <location>
        <begin position="199"/>
        <end position="222"/>
    </location>
</feature>
<name>A0A0W1ARY9_9BACL</name>
<keyword evidence="2" id="KW-0812">Transmembrane</keyword>
<evidence type="ECO:0000256" key="2">
    <source>
        <dbReference type="SAM" id="Phobius"/>
    </source>
</evidence>
<feature type="transmembrane region" description="Helical" evidence="2">
    <location>
        <begin position="234"/>
        <end position="252"/>
    </location>
</feature>
<feature type="transmembrane region" description="Helical" evidence="2">
    <location>
        <begin position="478"/>
        <end position="494"/>
    </location>
</feature>
<evidence type="ECO:0000313" key="3">
    <source>
        <dbReference type="EMBL" id="KTD84018.1"/>
    </source>
</evidence>
<dbReference type="Proteomes" id="UP000054709">
    <property type="component" value="Unassembled WGS sequence"/>
</dbReference>
<feature type="transmembrane region" description="Helical" evidence="2">
    <location>
        <begin position="446"/>
        <end position="466"/>
    </location>
</feature>
<dbReference type="AlphaFoldDB" id="A0A0W1ARY9"/>
<feature type="coiled-coil region" evidence="1">
    <location>
        <begin position="38"/>
        <end position="72"/>
    </location>
</feature>
<reference evidence="3 4" key="1">
    <citation type="journal article" date="2015" name="Int. Biodeterior. Biodegradation">
        <title>Physiological and genetic screening methods for the isolation of methyl tert-butyl ether-degrading bacteria for bioremediation purposes.</title>
        <authorList>
            <person name="Guisado I.M."/>
            <person name="Purswani J."/>
            <person name="Gonzalez Lopez J."/>
            <person name="Pozo C."/>
        </authorList>
    </citation>
    <scope>NUCLEOTIDE SEQUENCE [LARGE SCALE GENOMIC DNA]</scope>
    <source>
        <strain evidence="3 4">SH7</strain>
    </source>
</reference>
<feature type="transmembrane region" description="Helical" evidence="2">
    <location>
        <begin position="595"/>
        <end position="616"/>
    </location>
</feature>
<feature type="transmembrane region" description="Helical" evidence="2">
    <location>
        <begin position="667"/>
        <end position="690"/>
    </location>
</feature>
<dbReference type="PANTHER" id="PTHR38434:SF1">
    <property type="entry name" value="BLL2549 PROTEIN"/>
    <property type="match status" value="1"/>
</dbReference>
<keyword evidence="1" id="KW-0175">Coiled coil</keyword>
<feature type="transmembrane region" description="Helical" evidence="2">
    <location>
        <begin position="636"/>
        <end position="655"/>
    </location>
</feature>
<feature type="transmembrane region" description="Helical" evidence="2">
    <location>
        <begin position="259"/>
        <end position="279"/>
    </location>
</feature>
<feature type="transmembrane region" description="Helical" evidence="2">
    <location>
        <begin position="500"/>
        <end position="518"/>
    </location>
</feature>
<feature type="transmembrane region" description="Helical" evidence="2">
    <location>
        <begin position="566"/>
        <end position="583"/>
    </location>
</feature>
<feature type="transmembrane region" description="Helical" evidence="2">
    <location>
        <begin position="338"/>
        <end position="357"/>
    </location>
</feature>
<feature type="transmembrane region" description="Helical" evidence="2">
    <location>
        <begin position="285"/>
        <end position="306"/>
    </location>
</feature>